<protein>
    <recommendedName>
        <fullName evidence="2">SHSP domain-containing protein</fullName>
    </recommendedName>
</protein>
<dbReference type="SUPFAM" id="SSF49764">
    <property type="entry name" value="HSP20-like chaperones"/>
    <property type="match status" value="1"/>
</dbReference>
<sequence length="368" mass="40923">MHVTSPSGVLCILSKDFLSFHFTLTATLMVSEADLKSMTPEDDQCFLMYFIAGLYFGPDIKGESTQKSVFQRVAEGLPPYTFNQLRHSFVKVVDLENIYCMILRNSDKSLTLSLLRRFLQGQAPGASSNYPQFPDLFPPELHPQSRFNNRIHSLVFINNPDWSLLSSNDVERFKRLCGMELLHVEREDVARLQLATCFDVTPVVSIATNVSDDDDYNRETETSRVIHGVSLTGSAAMGQVGSIVGPVDIGECEDAYLFRVALPGVKRDENLLDMGNGTAYVGQLGHKKWEFSCEVDVDGTVSISGVTTTGEKMVYRHSEMFEMQTRNLCPPGQFSISFKLPGPVDPDQFSGNFGTDGILEGIVTKEEI</sequence>
<accession>A0ABD1LPP0</accession>
<evidence type="ECO:0000256" key="1">
    <source>
        <dbReference type="PROSITE-ProRule" id="PRU00285"/>
    </source>
</evidence>
<comment type="similarity">
    <text evidence="1">Belongs to the small heat shock protein (HSP20) family.</text>
</comment>
<name>A0ABD1LPP0_9FABA</name>
<dbReference type="AlphaFoldDB" id="A0ABD1LPP0"/>
<dbReference type="EMBL" id="JBGMDY010000008">
    <property type="protein sequence ID" value="KAL2325482.1"/>
    <property type="molecule type" value="Genomic_DNA"/>
</dbReference>
<proteinExistence type="inferred from homology"/>
<evidence type="ECO:0000259" key="2">
    <source>
        <dbReference type="PROSITE" id="PS01031"/>
    </source>
</evidence>
<dbReference type="Proteomes" id="UP001603857">
    <property type="component" value="Unassembled WGS sequence"/>
</dbReference>
<dbReference type="PROSITE" id="PS01031">
    <property type="entry name" value="SHSP"/>
    <property type="match status" value="1"/>
</dbReference>
<feature type="domain" description="SHSP" evidence="2">
    <location>
        <begin position="238"/>
        <end position="368"/>
    </location>
</feature>
<dbReference type="InterPro" id="IPR008978">
    <property type="entry name" value="HSP20-like_chaperone"/>
</dbReference>
<dbReference type="InterPro" id="IPR039321">
    <property type="entry name" value="IDM2/3-like"/>
</dbReference>
<dbReference type="CDD" id="cd06464">
    <property type="entry name" value="ACD_sHsps-like"/>
    <property type="match status" value="1"/>
</dbReference>
<organism evidence="3 4">
    <name type="scientific">Flemingia macrophylla</name>
    <dbReference type="NCBI Taxonomy" id="520843"/>
    <lineage>
        <taxon>Eukaryota</taxon>
        <taxon>Viridiplantae</taxon>
        <taxon>Streptophyta</taxon>
        <taxon>Embryophyta</taxon>
        <taxon>Tracheophyta</taxon>
        <taxon>Spermatophyta</taxon>
        <taxon>Magnoliopsida</taxon>
        <taxon>eudicotyledons</taxon>
        <taxon>Gunneridae</taxon>
        <taxon>Pentapetalae</taxon>
        <taxon>rosids</taxon>
        <taxon>fabids</taxon>
        <taxon>Fabales</taxon>
        <taxon>Fabaceae</taxon>
        <taxon>Papilionoideae</taxon>
        <taxon>50 kb inversion clade</taxon>
        <taxon>NPAAA clade</taxon>
        <taxon>indigoferoid/millettioid clade</taxon>
        <taxon>Phaseoleae</taxon>
        <taxon>Flemingia</taxon>
    </lineage>
</organism>
<dbReference type="PANTHER" id="PTHR34661:SF3">
    <property type="entry name" value="INCREASED DNA METHYLATION 2"/>
    <property type="match status" value="1"/>
</dbReference>
<dbReference type="InterPro" id="IPR002068">
    <property type="entry name" value="A-crystallin/Hsp20_dom"/>
</dbReference>
<gene>
    <name evidence="3" type="ORF">Fmac_024540</name>
</gene>
<evidence type="ECO:0000313" key="4">
    <source>
        <dbReference type="Proteomes" id="UP001603857"/>
    </source>
</evidence>
<reference evidence="3 4" key="1">
    <citation type="submission" date="2024-08" db="EMBL/GenBank/DDBJ databases">
        <title>Insights into the chromosomal genome structure of Flemingia macrophylla.</title>
        <authorList>
            <person name="Ding Y."/>
            <person name="Zhao Y."/>
            <person name="Bi W."/>
            <person name="Wu M."/>
            <person name="Zhao G."/>
            <person name="Gong Y."/>
            <person name="Li W."/>
            <person name="Zhang P."/>
        </authorList>
    </citation>
    <scope>NUCLEOTIDE SEQUENCE [LARGE SCALE GENOMIC DNA]</scope>
    <source>
        <strain evidence="3">DYQJB</strain>
        <tissue evidence="3">Leaf</tissue>
    </source>
</reference>
<dbReference type="Gene3D" id="2.60.40.790">
    <property type="match status" value="1"/>
</dbReference>
<dbReference type="PANTHER" id="PTHR34661">
    <property type="entry name" value="INCREASED DNA METHYLATION 3"/>
    <property type="match status" value="1"/>
</dbReference>
<keyword evidence="4" id="KW-1185">Reference proteome</keyword>
<evidence type="ECO:0000313" key="3">
    <source>
        <dbReference type="EMBL" id="KAL2325482.1"/>
    </source>
</evidence>
<comment type="caution">
    <text evidence="3">The sequence shown here is derived from an EMBL/GenBank/DDBJ whole genome shotgun (WGS) entry which is preliminary data.</text>
</comment>